<dbReference type="InterPro" id="IPR000182">
    <property type="entry name" value="GNAT_dom"/>
</dbReference>
<dbReference type="GeneID" id="18872907"/>
<dbReference type="eggNOG" id="ENOG502QRFX">
    <property type="taxonomic scope" value="Eukaryota"/>
</dbReference>
<protein>
    <recommendedName>
        <fullName evidence="1">N-acetyltransferase domain-containing protein</fullName>
    </recommendedName>
</protein>
<evidence type="ECO:0000313" key="3">
    <source>
        <dbReference type="Proteomes" id="UP000000709"/>
    </source>
</evidence>
<reference evidence="2 3" key="1">
    <citation type="journal article" date="2011" name="Proc. Natl. Acad. Sci. U.S.A.">
        <title>Comparative genomics of xylose-fermenting fungi for enhanced biofuel production.</title>
        <authorList>
            <person name="Wohlbach D.J."/>
            <person name="Kuo A."/>
            <person name="Sato T.K."/>
            <person name="Potts K.M."/>
            <person name="Salamov A.A."/>
            <person name="LaButti K.M."/>
            <person name="Sun H."/>
            <person name="Clum A."/>
            <person name="Pangilinan J.L."/>
            <person name="Lindquist E.A."/>
            <person name="Lucas S."/>
            <person name="Lapidus A."/>
            <person name="Jin M."/>
            <person name="Gunawan C."/>
            <person name="Balan V."/>
            <person name="Dale B.E."/>
            <person name="Jeffries T.W."/>
            <person name="Zinkel R."/>
            <person name="Barry K.W."/>
            <person name="Grigoriev I.V."/>
            <person name="Gasch A.P."/>
        </authorList>
    </citation>
    <scope>NUCLEOTIDE SEQUENCE [LARGE SCALE GENOMIC DNA]</scope>
    <source>
        <strain evidence="3">NRRL Y-27907 / 11-Y1</strain>
    </source>
</reference>
<dbReference type="KEGG" id="spaa:SPAPADRAFT_59421"/>
<dbReference type="PANTHER" id="PTHR43138">
    <property type="entry name" value="ACETYLTRANSFERASE, GNAT FAMILY"/>
    <property type="match status" value="1"/>
</dbReference>
<dbReference type="Pfam" id="PF00583">
    <property type="entry name" value="Acetyltransf_1"/>
    <property type="match status" value="1"/>
</dbReference>
<dbReference type="PROSITE" id="PS51186">
    <property type="entry name" value="GNAT"/>
    <property type="match status" value="1"/>
</dbReference>
<dbReference type="InterPro" id="IPR016181">
    <property type="entry name" value="Acyl_CoA_acyltransferase"/>
</dbReference>
<dbReference type="RefSeq" id="XP_007373592.1">
    <property type="nucleotide sequence ID" value="XM_007373530.1"/>
</dbReference>
<dbReference type="OrthoDB" id="10264707at2759"/>
<dbReference type="PANTHER" id="PTHR43138:SF1">
    <property type="entry name" value="N-ACETYLTRANSFERASE ACA1"/>
    <property type="match status" value="1"/>
</dbReference>
<evidence type="ECO:0000313" key="2">
    <source>
        <dbReference type="EMBL" id="EGW34008.1"/>
    </source>
</evidence>
<proteinExistence type="predicted"/>
<evidence type="ECO:0000259" key="1">
    <source>
        <dbReference type="PROSITE" id="PS51186"/>
    </source>
</evidence>
<gene>
    <name evidence="2" type="ORF">SPAPADRAFT_59421</name>
</gene>
<dbReference type="GO" id="GO:0016747">
    <property type="term" value="F:acyltransferase activity, transferring groups other than amino-acyl groups"/>
    <property type="evidence" value="ECO:0007669"/>
    <property type="project" value="InterPro"/>
</dbReference>
<keyword evidence="3" id="KW-1185">Reference proteome</keyword>
<dbReference type="EMBL" id="GL996500">
    <property type="protein sequence ID" value="EGW34008.1"/>
    <property type="molecule type" value="Genomic_DNA"/>
</dbReference>
<sequence length="227" mass="25974">MTVPTPYDTVKDLPFADHKFENTPQFTTPIQFALTKDPSHKVTLFPIHDHHQLPPNLIQVIENEFNFIVDEGLTYPHHNPLHGEEFTKYWFLHFVAVLLDGDTFSSVDELKQGDYSVDQWEKVFLGNFYIKPNYIGRCSHVCNAGFVVNHNKRGLGLGKELGKKYLEIAPKLGYVYSVFNLVFETNAASLKIWDSLGFERIGYVKHVAVLKGHDKLVGAYMFGKDLQ</sequence>
<feature type="domain" description="N-acetyltransferase" evidence="1">
    <location>
        <begin position="76"/>
        <end position="227"/>
    </location>
</feature>
<dbReference type="Gene3D" id="3.40.630.30">
    <property type="match status" value="1"/>
</dbReference>
<dbReference type="OMA" id="PRCSHNC"/>
<dbReference type="InterPro" id="IPR052742">
    <property type="entry name" value="Mito_N-acetyltransferase"/>
</dbReference>
<dbReference type="HOGENOM" id="CLU_013985_42_1_1"/>
<dbReference type="InParanoid" id="G3AJV6"/>
<dbReference type="GO" id="GO:0005634">
    <property type="term" value="C:nucleus"/>
    <property type="evidence" value="ECO:0007669"/>
    <property type="project" value="TreeGrafter"/>
</dbReference>
<name>G3AJV6_SPAPN</name>
<organism evidence="3">
    <name type="scientific">Spathaspora passalidarum (strain NRRL Y-27907 / 11-Y1)</name>
    <dbReference type="NCBI Taxonomy" id="619300"/>
    <lineage>
        <taxon>Eukaryota</taxon>
        <taxon>Fungi</taxon>
        <taxon>Dikarya</taxon>
        <taxon>Ascomycota</taxon>
        <taxon>Saccharomycotina</taxon>
        <taxon>Pichiomycetes</taxon>
        <taxon>Debaryomycetaceae</taxon>
        <taxon>Spathaspora</taxon>
    </lineage>
</organism>
<dbReference type="Proteomes" id="UP000000709">
    <property type="component" value="Unassembled WGS sequence"/>
</dbReference>
<accession>G3AJV6</accession>
<dbReference type="SUPFAM" id="SSF55729">
    <property type="entry name" value="Acyl-CoA N-acyltransferases (Nat)"/>
    <property type="match status" value="1"/>
</dbReference>
<dbReference type="AlphaFoldDB" id="G3AJV6"/>